<evidence type="ECO:0000313" key="9">
    <source>
        <dbReference type="Proteomes" id="UP001149140"/>
    </source>
</evidence>
<comment type="caution">
    <text evidence="8">The sequence shown here is derived from an EMBL/GenBank/DDBJ whole genome shotgun (WGS) entry which is preliminary data.</text>
</comment>
<reference evidence="8" key="1">
    <citation type="submission" date="2022-10" db="EMBL/GenBank/DDBJ databases">
        <title>The WGS of Solirubrobacter ginsenosidimutans DSM 21036.</title>
        <authorList>
            <person name="Jiang Z."/>
        </authorList>
    </citation>
    <scope>NUCLEOTIDE SEQUENCE</scope>
    <source>
        <strain evidence="8">DSM 21036</strain>
    </source>
</reference>
<dbReference type="InterPro" id="IPR000792">
    <property type="entry name" value="Tscrpt_reg_LuxR_C"/>
</dbReference>
<proteinExistence type="predicted"/>
<sequence>MPTGEQHGEREPAAVVDRLRVVIAEDSVLLREGIARLLERAGFEVVGQAGDGEDLLRKVGAHRPDVAVIDVRMPPTHTDEGLLAARRIRTEHPGTAVLVLSQYVEEAYALDLLSETTERTGYLLKDRIGDVDSFTDAVRRVALGGSALDPEVVALLLGRRRRQDPLAALTPREREVLGLMAEGRSNAAMADALVVSDRAVEKHVTAILSKLDLPPAAEDHRRVLAVLAFLRSV</sequence>
<evidence type="ECO:0000256" key="3">
    <source>
        <dbReference type="ARBA" id="ARBA00023125"/>
    </source>
</evidence>
<dbReference type="RefSeq" id="WP_270037498.1">
    <property type="nucleotide sequence ID" value="NZ_JAPDOD010000001.1"/>
</dbReference>
<dbReference type="InterPro" id="IPR058245">
    <property type="entry name" value="NreC/VraR/RcsB-like_REC"/>
</dbReference>
<dbReference type="PANTHER" id="PTHR43214">
    <property type="entry name" value="TWO-COMPONENT RESPONSE REGULATOR"/>
    <property type="match status" value="1"/>
</dbReference>
<dbReference type="AlphaFoldDB" id="A0A9X3MPJ5"/>
<dbReference type="Proteomes" id="UP001149140">
    <property type="component" value="Unassembled WGS sequence"/>
</dbReference>
<evidence type="ECO:0000259" key="7">
    <source>
        <dbReference type="PROSITE" id="PS50110"/>
    </source>
</evidence>
<dbReference type="Gene3D" id="3.40.50.2300">
    <property type="match status" value="1"/>
</dbReference>
<dbReference type="CDD" id="cd17535">
    <property type="entry name" value="REC_NarL-like"/>
    <property type="match status" value="1"/>
</dbReference>
<dbReference type="CDD" id="cd06170">
    <property type="entry name" value="LuxR_C_like"/>
    <property type="match status" value="1"/>
</dbReference>
<feature type="domain" description="HTH luxR-type" evidence="6">
    <location>
        <begin position="162"/>
        <end position="233"/>
    </location>
</feature>
<evidence type="ECO:0000259" key="6">
    <source>
        <dbReference type="PROSITE" id="PS50043"/>
    </source>
</evidence>
<dbReference type="SMART" id="SM00448">
    <property type="entry name" value="REC"/>
    <property type="match status" value="1"/>
</dbReference>
<dbReference type="Pfam" id="PF00072">
    <property type="entry name" value="Response_reg"/>
    <property type="match status" value="1"/>
</dbReference>
<feature type="domain" description="Response regulatory" evidence="7">
    <location>
        <begin position="20"/>
        <end position="140"/>
    </location>
</feature>
<keyword evidence="3" id="KW-0238">DNA-binding</keyword>
<dbReference type="PANTHER" id="PTHR43214:SF24">
    <property type="entry name" value="TRANSCRIPTIONAL REGULATORY PROTEIN NARL-RELATED"/>
    <property type="match status" value="1"/>
</dbReference>
<evidence type="ECO:0000256" key="4">
    <source>
        <dbReference type="ARBA" id="ARBA00023163"/>
    </source>
</evidence>
<dbReference type="GO" id="GO:0003677">
    <property type="term" value="F:DNA binding"/>
    <property type="evidence" value="ECO:0007669"/>
    <property type="project" value="UniProtKB-KW"/>
</dbReference>
<gene>
    <name evidence="8" type="ORF">OM076_01310</name>
</gene>
<keyword evidence="4" id="KW-0804">Transcription</keyword>
<dbReference type="Pfam" id="PF00196">
    <property type="entry name" value="GerE"/>
    <property type="match status" value="1"/>
</dbReference>
<dbReference type="SMART" id="SM00421">
    <property type="entry name" value="HTH_LUXR"/>
    <property type="match status" value="1"/>
</dbReference>
<keyword evidence="1 5" id="KW-0597">Phosphoprotein</keyword>
<dbReference type="InterPro" id="IPR016032">
    <property type="entry name" value="Sig_transdc_resp-reg_C-effctor"/>
</dbReference>
<dbReference type="SUPFAM" id="SSF46894">
    <property type="entry name" value="C-terminal effector domain of the bipartite response regulators"/>
    <property type="match status" value="1"/>
</dbReference>
<dbReference type="SUPFAM" id="SSF52172">
    <property type="entry name" value="CheY-like"/>
    <property type="match status" value="1"/>
</dbReference>
<feature type="modified residue" description="4-aspartylphosphate" evidence="5">
    <location>
        <position position="70"/>
    </location>
</feature>
<evidence type="ECO:0000313" key="8">
    <source>
        <dbReference type="EMBL" id="MDA0158885.1"/>
    </source>
</evidence>
<dbReference type="GO" id="GO:0000160">
    <property type="term" value="P:phosphorelay signal transduction system"/>
    <property type="evidence" value="ECO:0007669"/>
    <property type="project" value="InterPro"/>
</dbReference>
<dbReference type="InterPro" id="IPR001789">
    <property type="entry name" value="Sig_transdc_resp-reg_receiver"/>
</dbReference>
<dbReference type="PRINTS" id="PR00038">
    <property type="entry name" value="HTHLUXR"/>
</dbReference>
<keyword evidence="9" id="KW-1185">Reference proteome</keyword>
<dbReference type="GO" id="GO:0006355">
    <property type="term" value="P:regulation of DNA-templated transcription"/>
    <property type="evidence" value="ECO:0007669"/>
    <property type="project" value="InterPro"/>
</dbReference>
<keyword evidence="2" id="KW-0805">Transcription regulation</keyword>
<evidence type="ECO:0000256" key="1">
    <source>
        <dbReference type="ARBA" id="ARBA00022553"/>
    </source>
</evidence>
<protein>
    <submittedName>
        <fullName evidence="8">Response regulator transcription factor</fullName>
    </submittedName>
</protein>
<accession>A0A9X3MPJ5</accession>
<evidence type="ECO:0000256" key="5">
    <source>
        <dbReference type="PROSITE-ProRule" id="PRU00169"/>
    </source>
</evidence>
<name>A0A9X3MPJ5_9ACTN</name>
<dbReference type="PROSITE" id="PS50043">
    <property type="entry name" value="HTH_LUXR_2"/>
    <property type="match status" value="1"/>
</dbReference>
<dbReference type="EMBL" id="JAPDOD010000001">
    <property type="protein sequence ID" value="MDA0158885.1"/>
    <property type="molecule type" value="Genomic_DNA"/>
</dbReference>
<dbReference type="InterPro" id="IPR039420">
    <property type="entry name" value="WalR-like"/>
</dbReference>
<organism evidence="8 9">
    <name type="scientific">Solirubrobacter ginsenosidimutans</name>
    <dbReference type="NCBI Taxonomy" id="490573"/>
    <lineage>
        <taxon>Bacteria</taxon>
        <taxon>Bacillati</taxon>
        <taxon>Actinomycetota</taxon>
        <taxon>Thermoleophilia</taxon>
        <taxon>Solirubrobacterales</taxon>
        <taxon>Solirubrobacteraceae</taxon>
        <taxon>Solirubrobacter</taxon>
    </lineage>
</organism>
<evidence type="ECO:0000256" key="2">
    <source>
        <dbReference type="ARBA" id="ARBA00023015"/>
    </source>
</evidence>
<dbReference type="PROSITE" id="PS50110">
    <property type="entry name" value="RESPONSE_REGULATORY"/>
    <property type="match status" value="1"/>
</dbReference>
<dbReference type="InterPro" id="IPR011006">
    <property type="entry name" value="CheY-like_superfamily"/>
</dbReference>